<dbReference type="GO" id="GO:0006816">
    <property type="term" value="P:calcium ion transport"/>
    <property type="evidence" value="ECO:0007669"/>
    <property type="project" value="TreeGrafter"/>
</dbReference>
<keyword evidence="4" id="KW-1133">Transmembrane helix</keyword>
<evidence type="ECO:0000256" key="2">
    <source>
        <dbReference type="ARBA" id="ARBA00022692"/>
    </source>
</evidence>
<evidence type="ECO:0000256" key="4">
    <source>
        <dbReference type="ARBA" id="ARBA00022989"/>
    </source>
</evidence>
<organism evidence="7 8">
    <name type="scientific">Cymbomonas tetramitiformis</name>
    <dbReference type="NCBI Taxonomy" id="36881"/>
    <lineage>
        <taxon>Eukaryota</taxon>
        <taxon>Viridiplantae</taxon>
        <taxon>Chlorophyta</taxon>
        <taxon>Pyramimonadophyceae</taxon>
        <taxon>Pyramimonadales</taxon>
        <taxon>Pyramimonadaceae</taxon>
        <taxon>Cymbomonas</taxon>
    </lineage>
</organism>
<evidence type="ECO:0000256" key="3">
    <source>
        <dbReference type="ARBA" id="ARBA00022737"/>
    </source>
</evidence>
<dbReference type="GO" id="GO:0005886">
    <property type="term" value="C:plasma membrane"/>
    <property type="evidence" value="ECO:0007669"/>
    <property type="project" value="TreeGrafter"/>
</dbReference>
<evidence type="ECO:0000313" key="7">
    <source>
        <dbReference type="EMBL" id="KAK3254568.1"/>
    </source>
</evidence>
<evidence type="ECO:0000259" key="6">
    <source>
        <dbReference type="Pfam" id="PF02010"/>
    </source>
</evidence>
<dbReference type="PANTHER" id="PTHR46730">
    <property type="entry name" value="POLYCYSTIN-1"/>
    <property type="match status" value="1"/>
</dbReference>
<dbReference type="GO" id="GO:0005261">
    <property type="term" value="F:monoatomic cation channel activity"/>
    <property type="evidence" value="ECO:0007669"/>
    <property type="project" value="TreeGrafter"/>
</dbReference>
<dbReference type="InterPro" id="IPR002859">
    <property type="entry name" value="PKD/REJ-like"/>
</dbReference>
<reference evidence="7 8" key="1">
    <citation type="journal article" date="2015" name="Genome Biol. Evol.">
        <title>Comparative Genomics of a Bacterivorous Green Alga Reveals Evolutionary Causalities and Consequences of Phago-Mixotrophic Mode of Nutrition.</title>
        <authorList>
            <person name="Burns J.A."/>
            <person name="Paasch A."/>
            <person name="Narechania A."/>
            <person name="Kim E."/>
        </authorList>
    </citation>
    <scope>NUCLEOTIDE SEQUENCE [LARGE SCALE GENOMIC DNA]</scope>
    <source>
        <strain evidence="7 8">PLY_AMNH</strain>
    </source>
</reference>
<sequence>GARRARWHLGGRTARQQSLQPAQFQAVIAPITWTICTGGGFILDVCNSSAPINVRDPASVATPVGASSLVLRSGSLPAQDASYSFLMMTGTAPGTNIRGYVEVEVAVNAPPSAGSVRIYPGEGTAMDNFELTAISWSDDDEPVQFIFALIVRRSDPADEVVQYLMPDFMPIASHLSVLPAGRADGNFEVAILCQAKDRHGAVSTQTFNRVRVTGWPAETDTLSGTLEYAVQQMAVARALLAAGRSAACLQHVVALTEMLNQAAVQQAEMQLGDLGSRKEAELLRQQQRELLVGLVGAIRTVTAPTSSARLVFSTVLVALTEAAAEVSEVTWQTAMGILEETVVDDLITDDAVDAVTGGLNRLQESAGTCGSGDASTFQLAVSMLLRAGPSYDAWRLTSDVIRGNHTSFRPRLRASVSAAAGLCIADVTIAPEITGLASTAPGLQLIFTATFTTDARGERPAPPFCWGVAGRRC</sequence>
<comment type="caution">
    <text evidence="7">The sequence shown here is derived from an EMBL/GenBank/DDBJ whole genome shotgun (WGS) entry which is preliminary data.</text>
</comment>
<dbReference type="PANTHER" id="PTHR46730:SF1">
    <property type="entry name" value="PLAT DOMAIN-CONTAINING PROTEIN"/>
    <property type="match status" value="1"/>
</dbReference>
<name>A0AAE0CHM9_9CHLO</name>
<keyword evidence="2" id="KW-0812">Transmembrane</keyword>
<dbReference type="Pfam" id="PF02010">
    <property type="entry name" value="REJ"/>
    <property type="match status" value="1"/>
</dbReference>
<protein>
    <recommendedName>
        <fullName evidence="6">PKD/REJ-like domain-containing protein</fullName>
    </recommendedName>
</protein>
<proteinExistence type="predicted"/>
<accession>A0AAE0CHM9</accession>
<keyword evidence="5" id="KW-0472">Membrane</keyword>
<dbReference type="EMBL" id="LGRX02023410">
    <property type="protein sequence ID" value="KAK3254568.1"/>
    <property type="molecule type" value="Genomic_DNA"/>
</dbReference>
<gene>
    <name evidence="7" type="ORF">CYMTET_36219</name>
</gene>
<dbReference type="AlphaFoldDB" id="A0AAE0CHM9"/>
<keyword evidence="3" id="KW-0677">Repeat</keyword>
<evidence type="ECO:0000313" key="8">
    <source>
        <dbReference type="Proteomes" id="UP001190700"/>
    </source>
</evidence>
<dbReference type="Proteomes" id="UP001190700">
    <property type="component" value="Unassembled WGS sequence"/>
</dbReference>
<evidence type="ECO:0000256" key="1">
    <source>
        <dbReference type="ARBA" id="ARBA00004370"/>
    </source>
</evidence>
<evidence type="ECO:0000256" key="5">
    <source>
        <dbReference type="ARBA" id="ARBA00023136"/>
    </source>
</evidence>
<comment type="subcellular location">
    <subcellularLocation>
        <location evidence="1">Membrane</location>
    </subcellularLocation>
</comment>
<feature type="domain" description="PKD/REJ-like" evidence="6">
    <location>
        <begin position="66"/>
        <end position="230"/>
    </location>
</feature>
<feature type="non-terminal residue" evidence="7">
    <location>
        <position position="1"/>
    </location>
</feature>
<keyword evidence="8" id="KW-1185">Reference proteome</keyword>